<dbReference type="Proteomes" id="UP000199800">
    <property type="component" value="Unassembled WGS sequence"/>
</dbReference>
<comment type="catalytic activity">
    <reaction evidence="18 19">
        <text>alpha-ribazole 5'-phosphate + adenosylcob(III)inamide-GDP = adenosylcob(III)alamin 5'-phosphate + GMP + H(+)</text>
        <dbReference type="Rhea" id="RHEA:23560"/>
        <dbReference type="ChEBI" id="CHEBI:15378"/>
        <dbReference type="ChEBI" id="CHEBI:57918"/>
        <dbReference type="ChEBI" id="CHEBI:58115"/>
        <dbReference type="ChEBI" id="CHEBI:60487"/>
        <dbReference type="ChEBI" id="CHEBI:60493"/>
        <dbReference type="EC" id="2.7.8.26"/>
    </reaction>
</comment>
<evidence type="ECO:0000256" key="7">
    <source>
        <dbReference type="ARBA" id="ARBA00022475"/>
    </source>
</evidence>
<gene>
    <name evidence="19" type="primary">cobS</name>
    <name evidence="20" type="ORF">SAMN04487772_11530</name>
</gene>
<evidence type="ECO:0000256" key="13">
    <source>
        <dbReference type="ARBA" id="ARBA00023136"/>
    </source>
</evidence>
<protein>
    <recommendedName>
        <fullName evidence="6 19">Adenosylcobinamide-GDP ribazoletransferase</fullName>
        <ecNumber evidence="5 19">2.7.8.26</ecNumber>
    </recommendedName>
    <alternativeName>
        <fullName evidence="16 19">Cobalamin synthase</fullName>
    </alternativeName>
    <alternativeName>
        <fullName evidence="15 19">Cobalamin-5'-phosphate synthase</fullName>
    </alternativeName>
</protein>
<name>A0A1I0DM55_9FIRM</name>
<feature type="transmembrane region" description="Helical" evidence="19">
    <location>
        <begin position="132"/>
        <end position="156"/>
    </location>
</feature>
<evidence type="ECO:0000256" key="2">
    <source>
        <dbReference type="ARBA" id="ARBA00004651"/>
    </source>
</evidence>
<feature type="transmembrane region" description="Helical" evidence="19">
    <location>
        <begin position="106"/>
        <end position="126"/>
    </location>
</feature>
<keyword evidence="13 19" id="KW-0472">Membrane</keyword>
<dbReference type="GO" id="GO:0005886">
    <property type="term" value="C:plasma membrane"/>
    <property type="evidence" value="ECO:0007669"/>
    <property type="project" value="UniProtKB-SubCell"/>
</dbReference>
<evidence type="ECO:0000256" key="12">
    <source>
        <dbReference type="ARBA" id="ARBA00022989"/>
    </source>
</evidence>
<dbReference type="OrthoDB" id="9794626at2"/>
<keyword evidence="12 19" id="KW-1133">Transmembrane helix</keyword>
<keyword evidence="7 19" id="KW-1003">Cell membrane</keyword>
<evidence type="ECO:0000256" key="6">
    <source>
        <dbReference type="ARBA" id="ARBA00015850"/>
    </source>
</evidence>
<evidence type="ECO:0000256" key="9">
    <source>
        <dbReference type="ARBA" id="ARBA00022679"/>
    </source>
</evidence>
<comment type="catalytic activity">
    <reaction evidence="17 19">
        <text>alpha-ribazole + adenosylcob(III)inamide-GDP = adenosylcob(III)alamin + GMP + H(+)</text>
        <dbReference type="Rhea" id="RHEA:16049"/>
        <dbReference type="ChEBI" id="CHEBI:10329"/>
        <dbReference type="ChEBI" id="CHEBI:15378"/>
        <dbReference type="ChEBI" id="CHEBI:18408"/>
        <dbReference type="ChEBI" id="CHEBI:58115"/>
        <dbReference type="ChEBI" id="CHEBI:60487"/>
        <dbReference type="EC" id="2.7.8.26"/>
    </reaction>
</comment>
<evidence type="ECO:0000256" key="10">
    <source>
        <dbReference type="ARBA" id="ARBA00022692"/>
    </source>
</evidence>
<proteinExistence type="inferred from homology"/>
<evidence type="ECO:0000256" key="5">
    <source>
        <dbReference type="ARBA" id="ARBA00013200"/>
    </source>
</evidence>
<evidence type="ECO:0000313" key="20">
    <source>
        <dbReference type="EMBL" id="SET32936.1"/>
    </source>
</evidence>
<evidence type="ECO:0000313" key="21">
    <source>
        <dbReference type="Proteomes" id="UP000199800"/>
    </source>
</evidence>
<dbReference type="InterPro" id="IPR003805">
    <property type="entry name" value="CobS"/>
</dbReference>
<feature type="transmembrane region" description="Helical" evidence="19">
    <location>
        <begin position="32"/>
        <end position="54"/>
    </location>
</feature>
<keyword evidence="11 19" id="KW-0460">Magnesium</keyword>
<dbReference type="UniPathway" id="UPA00148">
    <property type="reaction ID" value="UER00238"/>
</dbReference>
<dbReference type="PANTHER" id="PTHR34148">
    <property type="entry name" value="ADENOSYLCOBINAMIDE-GDP RIBAZOLETRANSFERASE"/>
    <property type="match status" value="1"/>
</dbReference>
<evidence type="ECO:0000256" key="4">
    <source>
        <dbReference type="ARBA" id="ARBA00010561"/>
    </source>
</evidence>
<evidence type="ECO:0000256" key="11">
    <source>
        <dbReference type="ARBA" id="ARBA00022842"/>
    </source>
</evidence>
<evidence type="ECO:0000256" key="14">
    <source>
        <dbReference type="ARBA" id="ARBA00025228"/>
    </source>
</evidence>
<comment type="function">
    <text evidence="14 19">Joins adenosylcobinamide-GDP and alpha-ribazole to generate adenosylcobalamin (Ado-cobalamin). Also synthesizes adenosylcobalamin 5'-phosphate from adenosylcobinamide-GDP and alpha-ribazole 5'-phosphate.</text>
</comment>
<dbReference type="GO" id="GO:0051073">
    <property type="term" value="F:adenosylcobinamide-GDP ribazoletransferase activity"/>
    <property type="evidence" value="ECO:0007669"/>
    <property type="project" value="UniProtKB-UniRule"/>
</dbReference>
<sequence>MDSLIIAFAMYSKIPMPKVEWTEENMKYAMCYFPWIGAVAGILYMLVFSFWGFLPCQGLLRNVILCVLPVAITGGIHVDGFIDTIDALHSYGTKEKKLEILKDPHVGAFAIIWTIIYFVCVLGFTGELTIESAWIVAIGFVYSRALSGFGVVTLPAAKKDGLLVQFSSTAKTRKVRAVMLFYIVLCIGAMLFTDLVMGSICGAAGIFIFLSYRRMAQKEFGGITGDLAGYFLQRCELGILMMAIVSQVFIKTL</sequence>
<keyword evidence="8 19" id="KW-0169">Cobalamin biosynthesis</keyword>
<dbReference type="AlphaFoldDB" id="A0A1I0DM55"/>
<dbReference type="STRING" id="29364.SAMN04487772_11530"/>
<evidence type="ECO:0000256" key="18">
    <source>
        <dbReference type="ARBA" id="ARBA00049504"/>
    </source>
</evidence>
<reference evidence="20 21" key="1">
    <citation type="submission" date="2016-10" db="EMBL/GenBank/DDBJ databases">
        <authorList>
            <person name="de Groot N.N."/>
        </authorList>
    </citation>
    <scope>NUCLEOTIDE SEQUENCE [LARGE SCALE GENOMIC DNA]</scope>
    <source>
        <strain evidence="20 21">DSM 1801</strain>
    </source>
</reference>
<dbReference type="RefSeq" id="WP_092478154.1">
    <property type="nucleotide sequence ID" value="NZ_FOHN01000015.1"/>
</dbReference>
<comment type="pathway">
    <text evidence="3 19">Cofactor biosynthesis; adenosylcobalamin biosynthesis; adenosylcobalamin from cob(II)yrinate a,c-diamide: step 7/7.</text>
</comment>
<dbReference type="Pfam" id="PF02654">
    <property type="entry name" value="CobS"/>
    <property type="match status" value="1"/>
</dbReference>
<evidence type="ECO:0000256" key="17">
    <source>
        <dbReference type="ARBA" id="ARBA00048623"/>
    </source>
</evidence>
<evidence type="ECO:0000256" key="15">
    <source>
        <dbReference type="ARBA" id="ARBA00032605"/>
    </source>
</evidence>
<dbReference type="HAMAP" id="MF_00719">
    <property type="entry name" value="CobS"/>
    <property type="match status" value="1"/>
</dbReference>
<accession>A0A1I0DM55</accession>
<keyword evidence="9 19" id="KW-0808">Transferase</keyword>
<comment type="cofactor">
    <cofactor evidence="1 19">
        <name>Mg(2+)</name>
        <dbReference type="ChEBI" id="CHEBI:18420"/>
    </cofactor>
</comment>
<feature type="transmembrane region" description="Helical" evidence="19">
    <location>
        <begin position="177"/>
        <end position="210"/>
    </location>
</feature>
<organism evidence="20 21">
    <name type="scientific">[Clostridium] polysaccharolyticum</name>
    <dbReference type="NCBI Taxonomy" id="29364"/>
    <lineage>
        <taxon>Bacteria</taxon>
        <taxon>Bacillati</taxon>
        <taxon>Bacillota</taxon>
        <taxon>Clostridia</taxon>
        <taxon>Lachnospirales</taxon>
        <taxon>Lachnospiraceae</taxon>
    </lineage>
</organism>
<evidence type="ECO:0000256" key="3">
    <source>
        <dbReference type="ARBA" id="ARBA00004663"/>
    </source>
</evidence>
<keyword evidence="10 19" id="KW-0812">Transmembrane</keyword>
<dbReference type="EMBL" id="FOHN01000015">
    <property type="protein sequence ID" value="SET32936.1"/>
    <property type="molecule type" value="Genomic_DNA"/>
</dbReference>
<comment type="subcellular location">
    <subcellularLocation>
        <location evidence="2 19">Cell membrane</location>
        <topology evidence="2 19">Multi-pass membrane protein</topology>
    </subcellularLocation>
</comment>
<dbReference type="GO" id="GO:0009236">
    <property type="term" value="P:cobalamin biosynthetic process"/>
    <property type="evidence" value="ECO:0007669"/>
    <property type="project" value="UniProtKB-UniRule"/>
</dbReference>
<keyword evidence="21" id="KW-1185">Reference proteome</keyword>
<evidence type="ECO:0000256" key="8">
    <source>
        <dbReference type="ARBA" id="ARBA00022573"/>
    </source>
</evidence>
<dbReference type="GO" id="GO:0008818">
    <property type="term" value="F:cobalamin 5'-phosphate synthase activity"/>
    <property type="evidence" value="ECO:0007669"/>
    <property type="project" value="UniProtKB-UniRule"/>
</dbReference>
<comment type="similarity">
    <text evidence="4 19">Belongs to the CobS family.</text>
</comment>
<dbReference type="EC" id="2.7.8.26" evidence="5 19"/>
<evidence type="ECO:0000256" key="1">
    <source>
        <dbReference type="ARBA" id="ARBA00001946"/>
    </source>
</evidence>
<evidence type="ECO:0000256" key="16">
    <source>
        <dbReference type="ARBA" id="ARBA00032853"/>
    </source>
</evidence>
<dbReference type="PANTHER" id="PTHR34148:SF1">
    <property type="entry name" value="ADENOSYLCOBINAMIDE-GDP RIBAZOLETRANSFERASE"/>
    <property type="match status" value="1"/>
</dbReference>
<evidence type="ECO:0000256" key="19">
    <source>
        <dbReference type="HAMAP-Rule" id="MF_00719"/>
    </source>
</evidence>